<evidence type="ECO:0000313" key="2">
    <source>
        <dbReference type="EMBL" id="MBB4107713.1"/>
    </source>
</evidence>
<organism evidence="2 3">
    <name type="scientific">Pedobacter zeae</name>
    <dbReference type="NCBI Taxonomy" id="1737356"/>
    <lineage>
        <taxon>Bacteria</taxon>
        <taxon>Pseudomonadati</taxon>
        <taxon>Bacteroidota</taxon>
        <taxon>Sphingobacteriia</taxon>
        <taxon>Sphingobacteriales</taxon>
        <taxon>Sphingobacteriaceae</taxon>
        <taxon>Pedobacter</taxon>
    </lineage>
</organism>
<evidence type="ECO:0000313" key="1">
    <source>
        <dbReference type="EMBL" id="GGG97542.1"/>
    </source>
</evidence>
<dbReference type="Proteomes" id="UP000642938">
    <property type="component" value="Unassembled WGS sequence"/>
</dbReference>
<accession>A0A7W6K9K3</accession>
<proteinExistence type="predicted"/>
<dbReference type="Proteomes" id="UP000532273">
    <property type="component" value="Unassembled WGS sequence"/>
</dbReference>
<dbReference type="SUPFAM" id="SSF52540">
    <property type="entry name" value="P-loop containing nucleoside triphosphate hydrolases"/>
    <property type="match status" value="1"/>
</dbReference>
<reference evidence="4" key="2">
    <citation type="journal article" date="2019" name="Int. J. Syst. Evol. Microbiol.">
        <title>The Global Catalogue of Microorganisms (GCM) 10K type strain sequencing project: providing services to taxonomists for standard genome sequencing and annotation.</title>
        <authorList>
            <consortium name="The Broad Institute Genomics Platform"/>
            <consortium name="The Broad Institute Genome Sequencing Center for Infectious Disease"/>
            <person name="Wu L."/>
            <person name="Ma J."/>
        </authorList>
    </citation>
    <scope>NUCLEOTIDE SEQUENCE [LARGE SCALE GENOMIC DNA]</scope>
    <source>
        <strain evidence="4">CGMCC 1.15287</strain>
    </source>
</reference>
<evidence type="ECO:0000313" key="3">
    <source>
        <dbReference type="Proteomes" id="UP000532273"/>
    </source>
</evidence>
<dbReference type="RefSeq" id="WP_183762166.1">
    <property type="nucleotide sequence ID" value="NZ_BMHZ01000001.1"/>
</dbReference>
<dbReference type="EMBL" id="BMHZ01000001">
    <property type="protein sequence ID" value="GGG97542.1"/>
    <property type="molecule type" value="Genomic_DNA"/>
</dbReference>
<protein>
    <submittedName>
        <fullName evidence="1">ATPase</fullName>
    </submittedName>
    <submittedName>
        <fullName evidence="2">DNA replication protein DnaC</fullName>
    </submittedName>
</protein>
<dbReference type="Gene3D" id="3.40.50.300">
    <property type="entry name" value="P-loop containing nucleotide triphosphate hydrolases"/>
    <property type="match status" value="1"/>
</dbReference>
<gene>
    <name evidence="1" type="ORF">GCM10007422_09390</name>
    <name evidence="2" type="ORF">GGQ60_001694</name>
</gene>
<name>A0A7W6K9K3_9SPHI</name>
<comment type="caution">
    <text evidence="2">The sequence shown here is derived from an EMBL/GenBank/DDBJ whole genome shotgun (WGS) entry which is preliminary data.</text>
</comment>
<evidence type="ECO:0000313" key="4">
    <source>
        <dbReference type="Proteomes" id="UP000642938"/>
    </source>
</evidence>
<reference evidence="1" key="1">
    <citation type="journal article" date="2014" name="Int. J. Syst. Evol. Microbiol.">
        <title>Complete genome of a new Firmicutes species belonging to the dominant human colonic microbiota ('Ruminococcus bicirculans') reveals two chromosomes and a selective capacity to utilize plant glucans.</title>
        <authorList>
            <consortium name="NISC Comparative Sequencing Program"/>
            <person name="Wegmann U."/>
            <person name="Louis P."/>
            <person name="Goesmann A."/>
            <person name="Henrissat B."/>
            <person name="Duncan S.H."/>
            <person name="Flint H.J."/>
        </authorList>
    </citation>
    <scope>NUCLEOTIDE SEQUENCE</scope>
    <source>
        <strain evidence="1">CGMCC 1.15287</strain>
    </source>
</reference>
<dbReference type="AlphaFoldDB" id="A0A7W6K9K3"/>
<sequence length="262" mass="30633">METKIVEEIAKAIKTEIKISANYDHIELTEEELAKAIHDAKRAKEARLKTEEYSKRLLQKPVYPKWNFDELKKMVLMNNPDFIIDEHNEEIFDTLCLYFSGDQSFEMQDDFSLNKGLLLFGPIGCGKTSLMRMFQVNTFRPFTVTNCRNIADSYSKNGSDALFEYSQLQQVYPEKNFGISHAGRCFDDLGTEESKRNFGNQVNVMQDIIYKIYDGRKIGDFHITTNLNSKEIDDDYGYRIRSRMREMFNIIKFGKDAPDRRK</sequence>
<dbReference type="EMBL" id="JACIEF010000002">
    <property type="protein sequence ID" value="MBB4107713.1"/>
    <property type="molecule type" value="Genomic_DNA"/>
</dbReference>
<reference evidence="2 3" key="3">
    <citation type="submission" date="2020-08" db="EMBL/GenBank/DDBJ databases">
        <title>Genomic Encyclopedia of Type Strains, Phase IV (KMG-IV): sequencing the most valuable type-strain genomes for metagenomic binning, comparative biology and taxonomic classification.</title>
        <authorList>
            <person name="Goeker M."/>
        </authorList>
    </citation>
    <scope>NUCLEOTIDE SEQUENCE [LARGE SCALE GENOMIC DNA]</scope>
    <source>
        <strain evidence="2 3">DSM 100774</strain>
    </source>
</reference>
<reference evidence="1" key="4">
    <citation type="submission" date="2024-05" db="EMBL/GenBank/DDBJ databases">
        <authorList>
            <person name="Sun Q."/>
            <person name="Zhou Y."/>
        </authorList>
    </citation>
    <scope>NUCLEOTIDE SEQUENCE</scope>
    <source>
        <strain evidence="1">CGMCC 1.15287</strain>
    </source>
</reference>
<keyword evidence="4" id="KW-1185">Reference proteome</keyword>
<dbReference type="InterPro" id="IPR027417">
    <property type="entry name" value="P-loop_NTPase"/>
</dbReference>